<dbReference type="WBParaSite" id="PSAMB.scaffold3250size19082.g20821.t1">
    <property type="protein sequence ID" value="PSAMB.scaffold3250size19082.g20821.t1"/>
    <property type="gene ID" value="PSAMB.scaffold3250size19082.g20821"/>
</dbReference>
<proteinExistence type="predicted"/>
<dbReference type="PANTHER" id="PTHR46167">
    <property type="entry name" value="N-LYSINE METHYLTRANSFERASE KMT5A"/>
    <property type="match status" value="1"/>
</dbReference>
<dbReference type="InterPro" id="IPR001214">
    <property type="entry name" value="SET_dom"/>
</dbReference>
<protein>
    <submittedName>
        <fullName evidence="3">SET domain-containing protein</fullName>
    </submittedName>
</protein>
<sequence length="220" mass="24827">MRFKRTTYLKRHALVHLPKSNWEHICPICAKVCAGRRDNFDRHMKSCAKKKPSLPEPPQAPIMERRQRRAVVAKSGVEILEGFLRLPLLVTKKADIAGIRQSLVHFGETKIETREVSEIVGRGVYALQSIKRGDAVCEYSGTLLTGKTANERITAGSVDESYTMFFSITSSAIGGYINHCRCGRRTNLVRKLIKDDTDLDQWLRIIFIASKDIAAGKELR</sequence>
<dbReference type="Gene3D" id="2.170.270.10">
    <property type="entry name" value="SET domain"/>
    <property type="match status" value="1"/>
</dbReference>
<dbReference type="AlphaFoldDB" id="A0A914W5U3"/>
<dbReference type="GO" id="GO:0005634">
    <property type="term" value="C:nucleus"/>
    <property type="evidence" value="ECO:0007669"/>
    <property type="project" value="TreeGrafter"/>
</dbReference>
<dbReference type="GO" id="GO:0006357">
    <property type="term" value="P:regulation of transcription by RNA polymerase II"/>
    <property type="evidence" value="ECO:0007669"/>
    <property type="project" value="TreeGrafter"/>
</dbReference>
<organism evidence="2 3">
    <name type="scientific">Plectus sambesii</name>
    <dbReference type="NCBI Taxonomy" id="2011161"/>
    <lineage>
        <taxon>Eukaryota</taxon>
        <taxon>Metazoa</taxon>
        <taxon>Ecdysozoa</taxon>
        <taxon>Nematoda</taxon>
        <taxon>Chromadorea</taxon>
        <taxon>Plectida</taxon>
        <taxon>Plectina</taxon>
        <taxon>Plectoidea</taxon>
        <taxon>Plectidae</taxon>
        <taxon>Plectus</taxon>
    </lineage>
</organism>
<dbReference type="PROSITE" id="PS50280">
    <property type="entry name" value="SET"/>
    <property type="match status" value="1"/>
</dbReference>
<reference evidence="3" key="1">
    <citation type="submission" date="2022-11" db="UniProtKB">
        <authorList>
            <consortium name="WormBaseParasite"/>
        </authorList>
    </citation>
    <scope>IDENTIFICATION</scope>
</reference>
<dbReference type="SUPFAM" id="SSF82199">
    <property type="entry name" value="SET domain"/>
    <property type="match status" value="1"/>
</dbReference>
<evidence type="ECO:0000259" key="1">
    <source>
        <dbReference type="PROSITE" id="PS50280"/>
    </source>
</evidence>
<dbReference type="GO" id="GO:0042799">
    <property type="term" value="F:histone H4K20 methyltransferase activity"/>
    <property type="evidence" value="ECO:0007669"/>
    <property type="project" value="TreeGrafter"/>
</dbReference>
<evidence type="ECO:0000313" key="2">
    <source>
        <dbReference type="Proteomes" id="UP000887566"/>
    </source>
</evidence>
<dbReference type="PANTHER" id="PTHR46167:SF1">
    <property type="entry name" value="N-LYSINE METHYLTRANSFERASE KMT5A"/>
    <property type="match status" value="1"/>
</dbReference>
<dbReference type="GO" id="GO:0043516">
    <property type="term" value="P:regulation of DNA damage response, signal transduction by p53 class mediator"/>
    <property type="evidence" value="ECO:0007669"/>
    <property type="project" value="TreeGrafter"/>
</dbReference>
<feature type="domain" description="SET" evidence="1">
    <location>
        <begin position="109"/>
        <end position="220"/>
    </location>
</feature>
<dbReference type="Pfam" id="PF00856">
    <property type="entry name" value="SET"/>
    <property type="match status" value="1"/>
</dbReference>
<dbReference type="GO" id="GO:0005700">
    <property type="term" value="C:polytene chromosome"/>
    <property type="evidence" value="ECO:0007669"/>
    <property type="project" value="TreeGrafter"/>
</dbReference>
<keyword evidence="2" id="KW-1185">Reference proteome</keyword>
<accession>A0A914W5U3</accession>
<dbReference type="Proteomes" id="UP000887566">
    <property type="component" value="Unplaced"/>
</dbReference>
<evidence type="ECO:0000313" key="3">
    <source>
        <dbReference type="WBParaSite" id="PSAMB.scaffold3250size19082.g20821.t1"/>
    </source>
</evidence>
<dbReference type="InterPro" id="IPR051760">
    <property type="entry name" value="KMT5A"/>
</dbReference>
<name>A0A914W5U3_9BILA</name>
<dbReference type="InterPro" id="IPR046341">
    <property type="entry name" value="SET_dom_sf"/>
</dbReference>